<accession>J9GDH2</accession>
<dbReference type="AlphaFoldDB" id="J9GDH2"/>
<sequence>MLVNLFSLHSSNRGADDIDCCFYSSFEAAVANIEFILELEIKI</sequence>
<gene>
    <name evidence="1" type="ORF">EVA_06497</name>
</gene>
<name>J9GDH2_9ZZZZ</name>
<organism evidence="1">
    <name type="scientific">gut metagenome</name>
    <dbReference type="NCBI Taxonomy" id="749906"/>
    <lineage>
        <taxon>unclassified sequences</taxon>
        <taxon>metagenomes</taxon>
        <taxon>organismal metagenomes</taxon>
    </lineage>
</organism>
<proteinExistence type="predicted"/>
<evidence type="ECO:0000313" key="1">
    <source>
        <dbReference type="EMBL" id="EJX05392.1"/>
    </source>
</evidence>
<protein>
    <submittedName>
        <fullName evidence="1">Uncharacterized protein</fullName>
    </submittedName>
</protein>
<reference evidence="1" key="1">
    <citation type="journal article" date="2012" name="PLoS ONE">
        <title>Gene sets for utilization of primary and secondary nutrition supplies in the distal gut of endangered iberian lynx.</title>
        <authorList>
            <person name="Alcaide M."/>
            <person name="Messina E."/>
            <person name="Richter M."/>
            <person name="Bargiela R."/>
            <person name="Peplies J."/>
            <person name="Huws S.A."/>
            <person name="Newbold C.J."/>
            <person name="Golyshin P.N."/>
            <person name="Simon M.A."/>
            <person name="Lopez G."/>
            <person name="Yakimov M.M."/>
            <person name="Ferrer M."/>
        </authorList>
    </citation>
    <scope>NUCLEOTIDE SEQUENCE</scope>
</reference>
<comment type="caution">
    <text evidence="1">The sequence shown here is derived from an EMBL/GenBank/DDBJ whole genome shotgun (WGS) entry which is preliminary data.</text>
</comment>
<dbReference type="EMBL" id="AMCI01001483">
    <property type="protein sequence ID" value="EJX05392.1"/>
    <property type="molecule type" value="Genomic_DNA"/>
</dbReference>